<evidence type="ECO:0000256" key="7">
    <source>
        <dbReference type="ARBA" id="ARBA00023180"/>
    </source>
</evidence>
<protein>
    <recommendedName>
        <fullName evidence="2">Agouti-signaling protein</fullName>
    </recommendedName>
    <alternativeName>
        <fullName evidence="8">Agouti switch protein</fullName>
    </alternativeName>
</protein>
<dbReference type="GO" id="GO:0005615">
    <property type="term" value="C:extracellular space"/>
    <property type="evidence" value="ECO:0007669"/>
    <property type="project" value="TreeGrafter"/>
</dbReference>
<keyword evidence="13" id="KW-1185">Reference proteome</keyword>
<dbReference type="GO" id="GO:0005184">
    <property type="term" value="F:neuropeptide hormone activity"/>
    <property type="evidence" value="ECO:0007669"/>
    <property type="project" value="TreeGrafter"/>
</dbReference>
<name>A0A8C5QMD4_9ANUR</name>
<feature type="disulfide bond" evidence="9">
    <location>
        <begin position="185"/>
        <end position="206"/>
    </location>
</feature>
<keyword evidence="7" id="KW-0325">Glycoprotein</keyword>
<dbReference type="InterPro" id="IPR007733">
    <property type="entry name" value="Agouti"/>
</dbReference>
<reference evidence="12" key="2">
    <citation type="submission" date="2025-09" db="UniProtKB">
        <authorList>
            <consortium name="Ensembl"/>
        </authorList>
    </citation>
    <scope>IDENTIFICATION</scope>
</reference>
<dbReference type="AlphaFoldDB" id="A0A8C5QMD4"/>
<dbReference type="Pfam" id="PF05039">
    <property type="entry name" value="Agouti"/>
    <property type="match status" value="1"/>
</dbReference>
<dbReference type="SMART" id="SM00792">
    <property type="entry name" value="Agouti"/>
    <property type="match status" value="1"/>
</dbReference>
<keyword evidence="5" id="KW-0960">Knottin</keyword>
<keyword evidence="6 9" id="KW-1015">Disulfide bond</keyword>
<comment type="caution">
    <text evidence="9">Lacks conserved residue(s) required for the propagation of feature annotation.</text>
</comment>
<dbReference type="Gene3D" id="4.10.760.10">
    <property type="entry name" value="Agouti domain"/>
    <property type="match status" value="1"/>
</dbReference>
<sequence>MVDRGSMLVFGSVCQAVDAPRFPRVPRGEAPFAEGSAALYGAATHTSMALLYAVVAWSLSSPTFKKRASGFGRALTYIHSDMKWMSLLFFMTCLLGLGHSHIVLEEKRDETNSGSIIRFPELLPPISIVDLTKASRRVSRVDAEKNKMAKRKVPQKKKLRPPPPANCVPLLSSCKPPAPPCCEHCAICQCHIFQTMCVYRMGYPQC</sequence>
<evidence type="ECO:0000313" key="12">
    <source>
        <dbReference type="Ensembl" id="ENSLLEP00000039379.1"/>
    </source>
</evidence>
<feature type="domain" description="Agouti" evidence="11">
    <location>
        <begin position="167"/>
        <end position="206"/>
    </location>
</feature>
<evidence type="ECO:0000256" key="5">
    <source>
        <dbReference type="ARBA" id="ARBA00022854"/>
    </source>
</evidence>
<organism evidence="12 13">
    <name type="scientific">Leptobrachium leishanense</name>
    <name type="common">Leishan spiny toad</name>
    <dbReference type="NCBI Taxonomy" id="445787"/>
    <lineage>
        <taxon>Eukaryota</taxon>
        <taxon>Metazoa</taxon>
        <taxon>Chordata</taxon>
        <taxon>Craniata</taxon>
        <taxon>Vertebrata</taxon>
        <taxon>Euteleostomi</taxon>
        <taxon>Amphibia</taxon>
        <taxon>Batrachia</taxon>
        <taxon>Anura</taxon>
        <taxon>Pelobatoidea</taxon>
        <taxon>Megophryidae</taxon>
        <taxon>Leptobrachium</taxon>
    </lineage>
</organism>
<dbReference type="GO" id="GO:0032438">
    <property type="term" value="P:melanosome organization"/>
    <property type="evidence" value="ECO:0007669"/>
    <property type="project" value="TreeGrafter"/>
</dbReference>
<evidence type="ECO:0000313" key="13">
    <source>
        <dbReference type="Proteomes" id="UP000694569"/>
    </source>
</evidence>
<feature type="compositionally biased region" description="Basic residues" evidence="10">
    <location>
        <begin position="148"/>
        <end position="160"/>
    </location>
</feature>
<dbReference type="GO" id="GO:0009755">
    <property type="term" value="P:hormone-mediated signaling pathway"/>
    <property type="evidence" value="ECO:0007669"/>
    <property type="project" value="InterPro"/>
</dbReference>
<feature type="region of interest" description="Disordered" evidence="10">
    <location>
        <begin position="142"/>
        <end position="161"/>
    </location>
</feature>
<feature type="disulfide bond" evidence="9">
    <location>
        <begin position="167"/>
        <end position="182"/>
    </location>
</feature>
<comment type="subcellular location">
    <subcellularLocation>
        <location evidence="1">Secreted</location>
    </subcellularLocation>
</comment>
<evidence type="ECO:0000256" key="9">
    <source>
        <dbReference type="PROSITE-ProRule" id="PRU00494"/>
    </source>
</evidence>
<feature type="disulfide bond" evidence="9">
    <location>
        <begin position="174"/>
        <end position="188"/>
    </location>
</feature>
<evidence type="ECO:0000256" key="1">
    <source>
        <dbReference type="ARBA" id="ARBA00004613"/>
    </source>
</evidence>
<dbReference type="Proteomes" id="UP000694569">
    <property type="component" value="Unplaced"/>
</dbReference>
<dbReference type="PANTHER" id="PTHR16551">
    <property type="entry name" value="AGOUTI RELATED"/>
    <property type="match status" value="1"/>
</dbReference>
<dbReference type="OrthoDB" id="8717782at2759"/>
<dbReference type="GeneTree" id="ENSGT00940000176173"/>
<evidence type="ECO:0000256" key="10">
    <source>
        <dbReference type="SAM" id="MobiDB-lite"/>
    </source>
</evidence>
<dbReference type="SUPFAM" id="SSF57055">
    <property type="entry name" value="Agouti-related protein"/>
    <property type="match status" value="1"/>
</dbReference>
<evidence type="ECO:0000259" key="11">
    <source>
        <dbReference type="PROSITE" id="PS51150"/>
    </source>
</evidence>
<dbReference type="PROSITE" id="PS51150">
    <property type="entry name" value="AGOUTI_2"/>
    <property type="match status" value="1"/>
</dbReference>
<reference evidence="12" key="1">
    <citation type="submission" date="2025-08" db="UniProtKB">
        <authorList>
            <consortium name="Ensembl"/>
        </authorList>
    </citation>
    <scope>IDENTIFICATION</scope>
</reference>
<keyword evidence="3" id="KW-0964">Secreted</keyword>
<keyword evidence="4" id="KW-0732">Signal</keyword>
<dbReference type="PANTHER" id="PTHR16551:SF1">
    <property type="entry name" value="AGOUTI-SIGNALING PROTEIN"/>
    <property type="match status" value="1"/>
</dbReference>
<dbReference type="InterPro" id="IPR027300">
    <property type="entry name" value="Agouti_dom"/>
</dbReference>
<proteinExistence type="predicted"/>
<accession>A0A8C5QMD4</accession>
<evidence type="ECO:0000256" key="3">
    <source>
        <dbReference type="ARBA" id="ARBA00022525"/>
    </source>
</evidence>
<dbReference type="Ensembl" id="ENSLLET00000040967.1">
    <property type="protein sequence ID" value="ENSLLEP00000039379.1"/>
    <property type="gene ID" value="ENSLLEG00000025037.1"/>
</dbReference>
<feature type="disulfide bond" evidence="9">
    <location>
        <begin position="190"/>
        <end position="197"/>
    </location>
</feature>
<evidence type="ECO:0000256" key="4">
    <source>
        <dbReference type="ARBA" id="ARBA00022729"/>
    </source>
</evidence>
<evidence type="ECO:0000256" key="2">
    <source>
        <dbReference type="ARBA" id="ARBA00017885"/>
    </source>
</evidence>
<evidence type="ECO:0000256" key="8">
    <source>
        <dbReference type="ARBA" id="ARBA00033432"/>
    </source>
</evidence>
<dbReference type="GO" id="GO:0031779">
    <property type="term" value="F:melanocortin receptor binding"/>
    <property type="evidence" value="ECO:0007669"/>
    <property type="project" value="TreeGrafter"/>
</dbReference>
<evidence type="ECO:0000256" key="6">
    <source>
        <dbReference type="ARBA" id="ARBA00023157"/>
    </source>
</evidence>
<dbReference type="InterPro" id="IPR036836">
    <property type="entry name" value="Agouti_dom_sf"/>
</dbReference>